<reference evidence="12" key="2">
    <citation type="submission" date="2015-06" db="UniProtKB">
        <authorList>
            <consortium name="EnsemblMetazoa"/>
        </authorList>
    </citation>
    <scope>IDENTIFICATION</scope>
</reference>
<keyword evidence="2" id="KW-0813">Transport</keyword>
<keyword evidence="13" id="KW-1185">Reference proteome</keyword>
<organism evidence="12 13">
    <name type="scientific">Tetranychus urticae</name>
    <name type="common">Two-spotted spider mite</name>
    <dbReference type="NCBI Taxonomy" id="32264"/>
    <lineage>
        <taxon>Eukaryota</taxon>
        <taxon>Metazoa</taxon>
        <taxon>Ecdysozoa</taxon>
        <taxon>Arthropoda</taxon>
        <taxon>Chelicerata</taxon>
        <taxon>Arachnida</taxon>
        <taxon>Acari</taxon>
        <taxon>Acariformes</taxon>
        <taxon>Trombidiformes</taxon>
        <taxon>Prostigmata</taxon>
        <taxon>Eleutherengona</taxon>
        <taxon>Raphignathae</taxon>
        <taxon>Tetranychoidea</taxon>
        <taxon>Tetranychidae</taxon>
        <taxon>Tetranychus</taxon>
    </lineage>
</organism>
<dbReference type="STRING" id="32264.T1KKM3"/>
<dbReference type="GO" id="GO:0006646">
    <property type="term" value="P:phosphatidylethanolamine biosynthetic process"/>
    <property type="evidence" value="ECO:0007669"/>
    <property type="project" value="TreeGrafter"/>
</dbReference>
<evidence type="ECO:0000256" key="4">
    <source>
        <dbReference type="ARBA" id="ARBA00022989"/>
    </source>
</evidence>
<sequence length="646" mass="74853">MDVSKKYVAVGILCFINLINYIDRFAVAGVLPDIKDYYSLSNAQGGLLQTAFIFSYIFMVPIFGLLADRYSRKKLMAMGLLFWFIIIYLGSFIPRECGNLFIFLRAMVGIGEASYSTIAPTIIADLFYGSYRTKLLGSYFFAIPVGSTLGYVVGDFLAKTLGSWKYALRLTPLLGFISVFLMLLYLEEPPRGQFIGVKYSERNNFKVNLSFLSKFPSYIWSTLFFTFLCFTTHSLLWITPLFIQAIFKFRDVHVHQRSLTKAQSMIESNSALHDKAYNLCRQFLSGSWKDIKEDELVFHSISGGLSNSLYRCSLPSTHTPLCGEPSQVLLRMYGQLHSDDPSQNINKMTESVIFMMLSERKLGPKLYGIFPEGRLEEYIPAQALTCEQLRDPVISATIAHKLSHVHQLDVPINKEPTWLFDTIHLWLDSIHKIDVKMIKKDYQNLVKELIEFPYEEEITWLRNFLSSIESPVVFCHNDLQEGNILLPTKQTKSRLSSGSKNQLTKSLLEPNLIFIDFEYCAYNYRGHDIANHFNEWTMDYSAPEFPHFYYNPQDYPSETQRRFFVKEYIKAIDKSNLNPEIDTEDHILREAEIFTLASHFLWILWSIDHGYSSKIAFGYWEYGQLRLKNYLDKKRELIDLREKGLL</sequence>
<dbReference type="EnsemblMetazoa" id="tetur13g04240.1">
    <property type="protein sequence ID" value="tetur13g04240.1"/>
    <property type="gene ID" value="tetur13g04240"/>
</dbReference>
<evidence type="ECO:0000256" key="8">
    <source>
        <dbReference type="ARBA" id="ARBA00024338"/>
    </source>
</evidence>
<dbReference type="AlphaFoldDB" id="T1KKM3"/>
<name>T1KKM3_TETUR</name>
<gene>
    <name evidence="12" type="primary">107364822</name>
</gene>
<dbReference type="HOGENOM" id="CLU_424126_0_0_1"/>
<evidence type="ECO:0000259" key="11">
    <source>
        <dbReference type="PROSITE" id="PS50850"/>
    </source>
</evidence>
<feature type="transmembrane region" description="Helical" evidence="10">
    <location>
        <begin position="218"/>
        <end position="243"/>
    </location>
</feature>
<comment type="similarity">
    <text evidence="8">Belongs to the major facilitator superfamily. Spinster (TC 2.A.1.49) family.</text>
</comment>
<feature type="transmembrane region" description="Helical" evidence="10">
    <location>
        <begin position="75"/>
        <end position="93"/>
    </location>
</feature>
<feature type="transmembrane region" description="Helical" evidence="10">
    <location>
        <begin position="7"/>
        <end position="27"/>
    </location>
</feature>
<comment type="similarity">
    <text evidence="9">Belongs to the choline/ethanolamine kinase family.</text>
</comment>
<keyword evidence="4 10" id="KW-1133">Transmembrane helix</keyword>
<proteinExistence type="inferred from homology"/>
<dbReference type="GO" id="GO:0005737">
    <property type="term" value="C:cytoplasm"/>
    <property type="evidence" value="ECO:0007669"/>
    <property type="project" value="TreeGrafter"/>
</dbReference>
<dbReference type="PANTHER" id="PTHR22603:SF93">
    <property type="entry name" value="RE24176P"/>
    <property type="match status" value="1"/>
</dbReference>
<feature type="transmembrane region" description="Helical" evidence="10">
    <location>
        <begin position="136"/>
        <end position="154"/>
    </location>
</feature>
<dbReference type="GO" id="GO:0016020">
    <property type="term" value="C:membrane"/>
    <property type="evidence" value="ECO:0007669"/>
    <property type="project" value="UniProtKB-SubCell"/>
</dbReference>
<feature type="transmembrane region" description="Helical" evidence="10">
    <location>
        <begin position="166"/>
        <end position="186"/>
    </location>
</feature>
<dbReference type="InterPro" id="IPR036259">
    <property type="entry name" value="MFS_trans_sf"/>
</dbReference>
<evidence type="ECO:0000256" key="7">
    <source>
        <dbReference type="ARBA" id="ARBA00023264"/>
    </source>
</evidence>
<evidence type="ECO:0000256" key="2">
    <source>
        <dbReference type="ARBA" id="ARBA00022448"/>
    </source>
</evidence>
<reference evidence="13" key="1">
    <citation type="submission" date="2011-08" db="EMBL/GenBank/DDBJ databases">
        <authorList>
            <person name="Rombauts S."/>
        </authorList>
    </citation>
    <scope>NUCLEOTIDE SEQUENCE</scope>
    <source>
        <strain evidence="13">London</strain>
    </source>
</reference>
<evidence type="ECO:0000256" key="1">
    <source>
        <dbReference type="ARBA" id="ARBA00004141"/>
    </source>
</evidence>
<dbReference type="InterPro" id="IPR011009">
    <property type="entry name" value="Kinase-like_dom_sf"/>
</dbReference>
<dbReference type="GO" id="GO:0022857">
    <property type="term" value="F:transmembrane transporter activity"/>
    <property type="evidence" value="ECO:0007669"/>
    <property type="project" value="InterPro"/>
</dbReference>
<dbReference type="EMBL" id="CAEY01000176">
    <property type="status" value="NOT_ANNOTATED_CDS"/>
    <property type="molecule type" value="Genomic_DNA"/>
</dbReference>
<evidence type="ECO:0000256" key="6">
    <source>
        <dbReference type="ARBA" id="ARBA00023209"/>
    </source>
</evidence>
<dbReference type="CDD" id="cd05156">
    <property type="entry name" value="ChoK_euk"/>
    <property type="match status" value="1"/>
</dbReference>
<keyword evidence="7" id="KW-1208">Phospholipid metabolism</keyword>
<keyword evidence="6" id="KW-0443">Lipid metabolism</keyword>
<keyword evidence="6" id="KW-0444">Lipid biosynthesis</keyword>
<dbReference type="Pfam" id="PF01633">
    <property type="entry name" value="Choline_kinase"/>
    <property type="match status" value="1"/>
</dbReference>
<dbReference type="KEGG" id="tut:107364822"/>
<evidence type="ECO:0000256" key="3">
    <source>
        <dbReference type="ARBA" id="ARBA00022692"/>
    </source>
</evidence>
<evidence type="ECO:0000256" key="10">
    <source>
        <dbReference type="SAM" id="Phobius"/>
    </source>
</evidence>
<dbReference type="Gene3D" id="3.30.200.20">
    <property type="entry name" value="Phosphorylase Kinase, domain 1"/>
    <property type="match status" value="1"/>
</dbReference>
<dbReference type="Pfam" id="PF07690">
    <property type="entry name" value="MFS_1"/>
    <property type="match status" value="1"/>
</dbReference>
<dbReference type="SUPFAM" id="SSF56112">
    <property type="entry name" value="Protein kinase-like (PK-like)"/>
    <property type="match status" value="1"/>
</dbReference>
<dbReference type="CDD" id="cd17328">
    <property type="entry name" value="MFS_spinster_like"/>
    <property type="match status" value="1"/>
</dbReference>
<dbReference type="Gene3D" id="3.90.1200.10">
    <property type="match status" value="1"/>
</dbReference>
<evidence type="ECO:0000313" key="13">
    <source>
        <dbReference type="Proteomes" id="UP000015104"/>
    </source>
</evidence>
<feature type="transmembrane region" description="Helical" evidence="10">
    <location>
        <begin position="47"/>
        <end position="68"/>
    </location>
</feature>
<dbReference type="PROSITE" id="PS50850">
    <property type="entry name" value="MFS"/>
    <property type="match status" value="1"/>
</dbReference>
<dbReference type="SUPFAM" id="SSF103473">
    <property type="entry name" value="MFS general substrate transporter"/>
    <property type="match status" value="1"/>
</dbReference>
<keyword evidence="3 10" id="KW-0812">Transmembrane</keyword>
<dbReference type="InterPro" id="IPR020846">
    <property type="entry name" value="MFS_dom"/>
</dbReference>
<dbReference type="eggNOG" id="KOG2686">
    <property type="taxonomic scope" value="Eukaryota"/>
</dbReference>
<evidence type="ECO:0000256" key="9">
    <source>
        <dbReference type="ARBA" id="ARBA00038211"/>
    </source>
</evidence>
<dbReference type="GO" id="GO:0004305">
    <property type="term" value="F:ethanolamine kinase activity"/>
    <property type="evidence" value="ECO:0007669"/>
    <property type="project" value="TreeGrafter"/>
</dbReference>
<protein>
    <recommendedName>
        <fullName evidence="11">Major facilitator superfamily (MFS) profile domain-containing protein</fullName>
    </recommendedName>
</protein>
<dbReference type="InterPro" id="IPR011701">
    <property type="entry name" value="MFS"/>
</dbReference>
<accession>T1KKM3</accession>
<dbReference type="InterPro" id="IPR044770">
    <property type="entry name" value="MFS_spinster-like"/>
</dbReference>
<evidence type="ECO:0000256" key="5">
    <source>
        <dbReference type="ARBA" id="ARBA00023136"/>
    </source>
</evidence>
<keyword evidence="5 10" id="KW-0472">Membrane</keyword>
<dbReference type="Proteomes" id="UP000015104">
    <property type="component" value="Unassembled WGS sequence"/>
</dbReference>
<comment type="subcellular location">
    <subcellularLocation>
        <location evidence="1">Membrane</location>
        <topology evidence="1">Multi-pass membrane protein</topology>
    </subcellularLocation>
</comment>
<dbReference type="Gene3D" id="1.20.1250.20">
    <property type="entry name" value="MFS general substrate transporter like domains"/>
    <property type="match status" value="1"/>
</dbReference>
<dbReference type="OrthoDB" id="3649325at2759"/>
<dbReference type="eggNOG" id="KOG1330">
    <property type="taxonomic scope" value="Eukaryota"/>
</dbReference>
<feature type="domain" description="Major facilitator superfamily (MFS) profile" evidence="11">
    <location>
        <begin position="9"/>
        <end position="646"/>
    </location>
</feature>
<keyword evidence="6" id="KW-0594">Phospholipid biosynthesis</keyword>
<evidence type="ECO:0000313" key="12">
    <source>
        <dbReference type="EnsemblMetazoa" id="tetur13g04240.1"/>
    </source>
</evidence>
<dbReference type="PANTHER" id="PTHR22603">
    <property type="entry name" value="CHOLINE/ETHANOALAMINE KINASE"/>
    <property type="match status" value="1"/>
</dbReference>
<dbReference type="GO" id="GO:0004103">
    <property type="term" value="F:choline kinase activity"/>
    <property type="evidence" value="ECO:0007669"/>
    <property type="project" value="TreeGrafter"/>
</dbReference>